<dbReference type="InterPro" id="IPR000092">
    <property type="entry name" value="Polyprenyl_synt"/>
</dbReference>
<dbReference type="AlphaFoldDB" id="A0AAV9X6T6"/>
<protein>
    <submittedName>
        <fullName evidence="4">Uncharacterized protein</fullName>
    </submittedName>
</protein>
<evidence type="ECO:0000313" key="5">
    <source>
        <dbReference type="Proteomes" id="UP001365542"/>
    </source>
</evidence>
<dbReference type="GO" id="GO:0008299">
    <property type="term" value="P:isoprenoid biosynthetic process"/>
    <property type="evidence" value="ECO:0007669"/>
    <property type="project" value="InterPro"/>
</dbReference>
<keyword evidence="1" id="KW-0808">Transferase</keyword>
<name>A0AAV9X6T6_9PEZI</name>
<dbReference type="Pfam" id="PF19086">
    <property type="entry name" value="Terpene_syn_C_2"/>
    <property type="match status" value="1"/>
</dbReference>
<dbReference type="InterPro" id="IPR033749">
    <property type="entry name" value="Polyprenyl_synt_CS"/>
</dbReference>
<dbReference type="InterPro" id="IPR008949">
    <property type="entry name" value="Isoprenoid_synthase_dom_sf"/>
</dbReference>
<evidence type="ECO:0000256" key="1">
    <source>
        <dbReference type="ARBA" id="ARBA00022679"/>
    </source>
</evidence>
<evidence type="ECO:0000256" key="2">
    <source>
        <dbReference type="ARBA" id="ARBA00022723"/>
    </source>
</evidence>
<dbReference type="EMBL" id="JAVHJO010000009">
    <property type="protein sequence ID" value="KAK6537360.1"/>
    <property type="molecule type" value="Genomic_DNA"/>
</dbReference>
<dbReference type="PANTHER" id="PTHR12001">
    <property type="entry name" value="GERANYLGERANYL PYROPHOSPHATE SYNTHASE"/>
    <property type="match status" value="1"/>
</dbReference>
<keyword evidence="5" id="KW-1185">Reference proteome</keyword>
<reference evidence="4 5" key="1">
    <citation type="submission" date="2019-10" db="EMBL/GenBank/DDBJ databases">
        <authorList>
            <person name="Palmer J.M."/>
        </authorList>
    </citation>
    <scope>NUCLEOTIDE SEQUENCE [LARGE SCALE GENOMIC DNA]</scope>
    <source>
        <strain evidence="4 5">TWF694</strain>
    </source>
</reference>
<evidence type="ECO:0000256" key="3">
    <source>
        <dbReference type="ARBA" id="ARBA00022842"/>
    </source>
</evidence>
<dbReference type="Gene3D" id="1.10.600.10">
    <property type="entry name" value="Farnesyl Diphosphate Synthase"/>
    <property type="match status" value="2"/>
</dbReference>
<dbReference type="GO" id="GO:0043386">
    <property type="term" value="P:mycotoxin biosynthetic process"/>
    <property type="evidence" value="ECO:0007669"/>
    <property type="project" value="UniProtKB-ARBA"/>
</dbReference>
<accession>A0AAV9X6T6</accession>
<dbReference type="Proteomes" id="UP001365542">
    <property type="component" value="Unassembled WGS sequence"/>
</dbReference>
<dbReference type="SUPFAM" id="SSF48576">
    <property type="entry name" value="Terpenoid synthases"/>
    <property type="match status" value="2"/>
</dbReference>
<keyword evidence="3" id="KW-0460">Magnesium</keyword>
<organism evidence="4 5">
    <name type="scientific">Orbilia ellipsospora</name>
    <dbReference type="NCBI Taxonomy" id="2528407"/>
    <lineage>
        <taxon>Eukaryota</taxon>
        <taxon>Fungi</taxon>
        <taxon>Dikarya</taxon>
        <taxon>Ascomycota</taxon>
        <taxon>Pezizomycotina</taxon>
        <taxon>Orbiliomycetes</taxon>
        <taxon>Orbiliales</taxon>
        <taxon>Orbiliaceae</taxon>
        <taxon>Orbilia</taxon>
    </lineage>
</organism>
<sequence length="727" mass="82687">MDESSFQPQNSNFAPPVLPYEQSCPLPSELLRDYWGIIEPRVHRFADETKEIAFHIHEEWAERTGLHIDGDTKSISEAGGLNPLCFPEADRERLRNMAGLVAMMFLDDDYKDSALSVDQGELDADKHRKIAILRQQIRSKLFVEGVTSDRSFLELMNSWDKWIQQSQTADKKDILEIGSLDEQLKARLNLSGAVQYYNMMLYCCNLDLSNEQLKKLVPIRDVALKLRILGNDIYSFDREWIAHACSSKPSLPPTAISYFLQKQDVSVLEAKKLTKQMYIQFEHHFLQLRQQLLEEHAPAFAKMQTNGHLNGDPESSKPAPDIVKCLSYIQHIFAGNLIFSIHHKRFRTDPKHRYFPKPNYKIGDLLNQLQTNQKTNHQENNRKRKAADFLVNGNHAIKQKVAHNGEDTNGEKTGLDAAPWLANYPALPDDITLAPFEYVASLSGKNVRKVLIDSLDAWYKVPQDRLDIIAEAINLLHSSSLISDDIEDGSSLRRGNPAAHKVFGTPQAMNSANYLLVKSFIEVQKLSPRAVAVYSNELRELHVGQGYDLYTIYQVDCPSVSEYIRIADGKTGGLFRLVGSLMRTEATQHQDLCTDELLTLLGRYYQIWDDYNDMIAKDGSASDLDEGVYSFTLVHTLSNGTPNDVRQLKGLLQMRFQQGGLTKEQKETIMRIVKRSGSLEYTLTVLDQLQDAIECKLVEMESTLSGKSIDSKNWIFRGIMAKIRVYH</sequence>
<gene>
    <name evidence="4" type="ORF">TWF694_011552</name>
</gene>
<dbReference type="SFLD" id="SFLDS00005">
    <property type="entry name" value="Isoprenoid_Synthase_Type_I"/>
    <property type="match status" value="1"/>
</dbReference>
<dbReference type="GO" id="GO:0046165">
    <property type="term" value="P:alcohol biosynthetic process"/>
    <property type="evidence" value="ECO:0007669"/>
    <property type="project" value="UniProtKB-ARBA"/>
</dbReference>
<dbReference type="PROSITE" id="PS00723">
    <property type="entry name" value="POLYPRENYL_SYNTHASE_1"/>
    <property type="match status" value="1"/>
</dbReference>
<dbReference type="Pfam" id="PF00348">
    <property type="entry name" value="polyprenyl_synt"/>
    <property type="match status" value="1"/>
</dbReference>
<dbReference type="GO" id="GO:0046872">
    <property type="term" value="F:metal ion binding"/>
    <property type="evidence" value="ECO:0007669"/>
    <property type="project" value="UniProtKB-KW"/>
</dbReference>
<keyword evidence="2" id="KW-0479">Metal-binding</keyword>
<evidence type="ECO:0000313" key="4">
    <source>
        <dbReference type="EMBL" id="KAK6537360.1"/>
    </source>
</evidence>
<comment type="caution">
    <text evidence="4">The sequence shown here is derived from an EMBL/GenBank/DDBJ whole genome shotgun (WGS) entry which is preliminary data.</text>
</comment>
<dbReference type="GO" id="GO:0004659">
    <property type="term" value="F:prenyltransferase activity"/>
    <property type="evidence" value="ECO:0007669"/>
    <property type="project" value="InterPro"/>
</dbReference>
<proteinExistence type="predicted"/>
<dbReference type="PANTHER" id="PTHR12001:SF44">
    <property type="entry name" value="GERANYLGERANYL PYROPHOSPHATE SYNTHASE"/>
    <property type="match status" value="1"/>
</dbReference>